<dbReference type="AlphaFoldDB" id="A0A1I3E2T1"/>
<dbReference type="Proteomes" id="UP000199518">
    <property type="component" value="Unassembled WGS sequence"/>
</dbReference>
<name>A0A1I3E2T1_9PLAN</name>
<evidence type="ECO:0000313" key="2">
    <source>
        <dbReference type="EMBL" id="SFH93284.1"/>
    </source>
</evidence>
<protein>
    <submittedName>
        <fullName evidence="2">Uncharacterized protein</fullName>
    </submittedName>
</protein>
<organism evidence="2 3">
    <name type="scientific">Planctomicrobium piriforme</name>
    <dbReference type="NCBI Taxonomy" id="1576369"/>
    <lineage>
        <taxon>Bacteria</taxon>
        <taxon>Pseudomonadati</taxon>
        <taxon>Planctomycetota</taxon>
        <taxon>Planctomycetia</taxon>
        <taxon>Planctomycetales</taxon>
        <taxon>Planctomycetaceae</taxon>
        <taxon>Planctomicrobium</taxon>
    </lineage>
</organism>
<proteinExistence type="predicted"/>
<evidence type="ECO:0000313" key="3">
    <source>
        <dbReference type="Proteomes" id="UP000199518"/>
    </source>
</evidence>
<sequence length="379" mass="40669">MGNRTRLVRLIVWFSLGCWASAAQAQFYFEADSVFLGRTNQGGASVVAGPQPVDTKNGNYSVEPGYRLSIGTIFDNFQVDTSFTQLSPWEASGSGSFLAPVDFDGPRPGNNTLNFNGFLRAAALDTFNGEDTESEQIRASNWTSYSSSSYLDAEINFGSSQVNRRWRLAGGYRYIQLDEKNGVSMFGTFDAPDVGGGVIQPNNGLSHDALTDAGASLISGVADGFNSGGTDQLQYSVNSNANNRMSGFQTTFGYRFYDGDWFTLEGISKAGIYANSISGQVQETVVGSGLDNSVYQRTLRDKEIAAAFAGNLGLRAVVGITDYIDLVAGWEVLFLAGLALGPDQINGLKVNNVGTTVYQVDNHGSMVATGGTLGIRIYW</sequence>
<evidence type="ECO:0000256" key="1">
    <source>
        <dbReference type="SAM" id="SignalP"/>
    </source>
</evidence>
<dbReference type="OrthoDB" id="211826at2"/>
<accession>A0A1I3E2T1</accession>
<keyword evidence="3" id="KW-1185">Reference proteome</keyword>
<reference evidence="3" key="1">
    <citation type="submission" date="2016-10" db="EMBL/GenBank/DDBJ databases">
        <authorList>
            <person name="Varghese N."/>
            <person name="Submissions S."/>
        </authorList>
    </citation>
    <scope>NUCLEOTIDE SEQUENCE [LARGE SCALE GENOMIC DNA]</scope>
    <source>
        <strain evidence="3">DSM 26348</strain>
    </source>
</reference>
<dbReference type="RefSeq" id="WP_092048429.1">
    <property type="nucleotide sequence ID" value="NZ_FOQD01000004.1"/>
</dbReference>
<gene>
    <name evidence="2" type="ORF">SAMN05421753_10456</name>
</gene>
<dbReference type="EMBL" id="FOQD01000004">
    <property type="protein sequence ID" value="SFH93284.1"/>
    <property type="molecule type" value="Genomic_DNA"/>
</dbReference>
<keyword evidence="1" id="KW-0732">Signal</keyword>
<feature type="signal peptide" evidence="1">
    <location>
        <begin position="1"/>
        <end position="25"/>
    </location>
</feature>
<feature type="chain" id="PRO_5011566695" evidence="1">
    <location>
        <begin position="26"/>
        <end position="379"/>
    </location>
</feature>